<evidence type="ECO:0000259" key="2">
    <source>
        <dbReference type="Pfam" id="PF13904"/>
    </source>
</evidence>
<dbReference type="OMA" id="MEECEIK"/>
<gene>
    <name evidence="3" type="ORF">L798_01594</name>
</gene>
<dbReference type="Pfam" id="PF13904">
    <property type="entry name" value="CCDC34"/>
    <property type="match status" value="1"/>
</dbReference>
<evidence type="ECO:0000256" key="1">
    <source>
        <dbReference type="SAM" id="MobiDB-lite"/>
    </source>
</evidence>
<name>A0A067QHR9_ZOONE</name>
<organism evidence="3 4">
    <name type="scientific">Zootermopsis nevadensis</name>
    <name type="common">Dampwood termite</name>
    <dbReference type="NCBI Taxonomy" id="136037"/>
    <lineage>
        <taxon>Eukaryota</taxon>
        <taxon>Metazoa</taxon>
        <taxon>Ecdysozoa</taxon>
        <taxon>Arthropoda</taxon>
        <taxon>Hexapoda</taxon>
        <taxon>Insecta</taxon>
        <taxon>Pterygota</taxon>
        <taxon>Neoptera</taxon>
        <taxon>Polyneoptera</taxon>
        <taxon>Dictyoptera</taxon>
        <taxon>Blattodea</taxon>
        <taxon>Blattoidea</taxon>
        <taxon>Termitoidae</taxon>
        <taxon>Termopsidae</taxon>
        <taxon>Zootermopsis</taxon>
    </lineage>
</organism>
<dbReference type="AlphaFoldDB" id="A0A067QHR9"/>
<dbReference type="STRING" id="136037.A0A067QHR9"/>
<dbReference type="InParanoid" id="A0A067QHR9"/>
<feature type="region of interest" description="Disordered" evidence="1">
    <location>
        <begin position="211"/>
        <end position="237"/>
    </location>
</feature>
<accession>A0A067QHR9</accession>
<dbReference type="EMBL" id="KK853387">
    <property type="protein sequence ID" value="KDR07940.1"/>
    <property type="molecule type" value="Genomic_DNA"/>
</dbReference>
<dbReference type="PANTHER" id="PTHR23247">
    <property type="entry name" value="NY-REN-41 ANTIGEN L15 -RELATED"/>
    <property type="match status" value="1"/>
</dbReference>
<evidence type="ECO:0000313" key="4">
    <source>
        <dbReference type="Proteomes" id="UP000027135"/>
    </source>
</evidence>
<feature type="region of interest" description="Disordered" evidence="1">
    <location>
        <begin position="151"/>
        <end position="181"/>
    </location>
</feature>
<dbReference type="InterPro" id="IPR045323">
    <property type="entry name" value="CCDC34"/>
</dbReference>
<dbReference type="OrthoDB" id="6591885at2759"/>
<protein>
    <recommendedName>
        <fullName evidence="2">Coiled-coil domain-containing protein</fullName>
    </recommendedName>
</protein>
<proteinExistence type="predicted"/>
<evidence type="ECO:0000313" key="3">
    <source>
        <dbReference type="EMBL" id="KDR07940.1"/>
    </source>
</evidence>
<dbReference type="InterPro" id="IPR025259">
    <property type="entry name" value="CCDC34/181"/>
</dbReference>
<sequence>MMDDYTNVKSSVSGITRTHTTKLVDASYSGSFPEKHICRKIISAVPGKGDLHCLHLEDKCLLTENKDSLISNKDSAWRQWYMSKLEQKREAKKNEEIKKMAEEERQKEQRLRKQELEDRYIRIWKEKKGKEDAARRREDKAKQMDVKKILKNEKQKKEQDQEMAERSHAEWVKRKNKEQKEQKLREVRLQQEREEEKRLRAERSITAFEQWKETAKTRPKPMSVAIRDHKGQSDPSLARLNWNPIPWQNIIEEPKTYVVEDPGRKKLVKPCCM</sequence>
<dbReference type="Proteomes" id="UP000027135">
    <property type="component" value="Unassembled WGS sequence"/>
</dbReference>
<dbReference type="PANTHER" id="PTHR23247:SF2">
    <property type="entry name" value="COILED-COIL DOMAIN-CONTAINING PROTEIN 34"/>
    <property type="match status" value="1"/>
</dbReference>
<feature type="domain" description="Coiled-coil" evidence="2">
    <location>
        <begin position="73"/>
        <end position="247"/>
    </location>
</feature>
<keyword evidence="4" id="KW-1185">Reference proteome</keyword>
<reference evidence="3 4" key="1">
    <citation type="journal article" date="2014" name="Nat. Commun.">
        <title>Molecular traces of alternative social organization in a termite genome.</title>
        <authorList>
            <person name="Terrapon N."/>
            <person name="Li C."/>
            <person name="Robertson H.M."/>
            <person name="Ji L."/>
            <person name="Meng X."/>
            <person name="Booth W."/>
            <person name="Chen Z."/>
            <person name="Childers C.P."/>
            <person name="Glastad K.M."/>
            <person name="Gokhale K."/>
            <person name="Gowin J."/>
            <person name="Gronenberg W."/>
            <person name="Hermansen R.A."/>
            <person name="Hu H."/>
            <person name="Hunt B.G."/>
            <person name="Huylmans A.K."/>
            <person name="Khalil S.M."/>
            <person name="Mitchell R.D."/>
            <person name="Munoz-Torres M.C."/>
            <person name="Mustard J.A."/>
            <person name="Pan H."/>
            <person name="Reese J.T."/>
            <person name="Scharf M.E."/>
            <person name="Sun F."/>
            <person name="Vogel H."/>
            <person name="Xiao J."/>
            <person name="Yang W."/>
            <person name="Yang Z."/>
            <person name="Yang Z."/>
            <person name="Zhou J."/>
            <person name="Zhu J."/>
            <person name="Brent C.S."/>
            <person name="Elsik C.G."/>
            <person name="Goodisman M.A."/>
            <person name="Liberles D.A."/>
            <person name="Roe R.M."/>
            <person name="Vargo E.L."/>
            <person name="Vilcinskas A."/>
            <person name="Wang J."/>
            <person name="Bornberg-Bauer E."/>
            <person name="Korb J."/>
            <person name="Zhang G."/>
            <person name="Liebig J."/>
        </authorList>
    </citation>
    <scope>NUCLEOTIDE SEQUENCE [LARGE SCALE GENOMIC DNA]</scope>
    <source>
        <tissue evidence="3">Whole organism</tissue>
    </source>
</reference>